<gene>
    <name evidence="2" type="ORF">H340_26616</name>
</gene>
<feature type="compositionally biased region" description="Basic and acidic residues" evidence="1">
    <location>
        <begin position="107"/>
        <end position="116"/>
    </location>
</feature>
<name>M3AV01_STRM1</name>
<evidence type="ECO:0000256" key="1">
    <source>
        <dbReference type="SAM" id="MobiDB-lite"/>
    </source>
</evidence>
<dbReference type="eggNOG" id="ENOG503035J">
    <property type="taxonomic scope" value="Bacteria"/>
</dbReference>
<dbReference type="Proteomes" id="UP000011740">
    <property type="component" value="Unassembled WGS sequence"/>
</dbReference>
<organism evidence="2 3">
    <name type="scientific">Streptomyces mobaraensis (strain ATCC 29032 / DSM 40847 / JCM 4168 / NBRC 13819 / NCIMB 11159 / IPCR 16-22)</name>
    <dbReference type="NCBI Taxonomy" id="1223523"/>
    <lineage>
        <taxon>Bacteria</taxon>
        <taxon>Bacillati</taxon>
        <taxon>Actinomycetota</taxon>
        <taxon>Actinomycetes</taxon>
        <taxon>Kitasatosporales</taxon>
        <taxon>Streptomycetaceae</taxon>
        <taxon>Streptomyces</taxon>
    </lineage>
</organism>
<dbReference type="EMBL" id="AORZ01000122">
    <property type="protein sequence ID" value="EME97407.1"/>
    <property type="molecule type" value="Genomic_DNA"/>
</dbReference>
<protein>
    <submittedName>
        <fullName evidence="2">N-acetylmuramoyl-L-alanine amidase</fullName>
    </submittedName>
</protein>
<reference evidence="2 3" key="1">
    <citation type="journal article" date="2013" name="Genome Announc.">
        <title>Whole-Genome Shotgun Assembly and Analysis of the Genome of Streptomyces mobaraensis DSM 40847, a Strain for Industrial Production of Microbial Transglutaminase.</title>
        <authorList>
            <person name="Yang H."/>
            <person name="He T."/>
            <person name="Wu W."/>
            <person name="Zhu W."/>
            <person name="Lu B."/>
            <person name="Sun W."/>
        </authorList>
    </citation>
    <scope>NUCLEOTIDE SEQUENCE [LARGE SCALE GENOMIC DNA]</scope>
    <source>
        <strain evidence="2 3">DSM 40847</strain>
    </source>
</reference>
<dbReference type="STRING" id="1223523.H340_26616"/>
<evidence type="ECO:0000313" key="3">
    <source>
        <dbReference type="Proteomes" id="UP000011740"/>
    </source>
</evidence>
<comment type="caution">
    <text evidence="2">The sequence shown here is derived from an EMBL/GenBank/DDBJ whole genome shotgun (WGS) entry which is preliminary data.</text>
</comment>
<feature type="region of interest" description="Disordered" evidence="1">
    <location>
        <begin position="72"/>
        <end position="134"/>
    </location>
</feature>
<evidence type="ECO:0000313" key="2">
    <source>
        <dbReference type="EMBL" id="EME97407.1"/>
    </source>
</evidence>
<dbReference type="AlphaFoldDB" id="M3AV01"/>
<proteinExistence type="predicted"/>
<accession>M3AV01</accession>
<sequence length="134" mass="13231">MNKKVLADIAERTIAAYLTTFLGLLIADGFDLTDVSALKAAAIAALPAALSVVKGALGRFVGDDDSVAWLPSRRRRKRAAANGKPGTAGTAGMAGTTGKAGTAGTAEKAEKAEKAGKKAGKGGAAGEPAGPPAK</sequence>
<dbReference type="PATRIC" id="fig|1223523.3.peg.5407"/>
<dbReference type="RefSeq" id="WP_004952189.1">
    <property type="nucleotide sequence ID" value="NZ_AORZ01000122.1"/>
</dbReference>
<feature type="compositionally biased region" description="Low complexity" evidence="1">
    <location>
        <begin position="80"/>
        <end position="106"/>
    </location>
</feature>